<feature type="region of interest" description="Disordered" evidence="1">
    <location>
        <begin position="39"/>
        <end position="99"/>
    </location>
</feature>
<feature type="transmembrane region" description="Helical" evidence="2">
    <location>
        <begin position="102"/>
        <end position="126"/>
    </location>
</feature>
<feature type="compositionally biased region" description="Basic and acidic residues" evidence="1">
    <location>
        <begin position="56"/>
        <end position="87"/>
    </location>
</feature>
<keyword evidence="2" id="KW-1133">Transmembrane helix</keyword>
<protein>
    <submittedName>
        <fullName evidence="3">Uncharacterized protein</fullName>
    </submittedName>
</protein>
<name>A0A9K3L1G2_9STRA</name>
<dbReference type="EMBL" id="JAGRRH010000016">
    <property type="protein sequence ID" value="KAG7353885.1"/>
    <property type="molecule type" value="Genomic_DNA"/>
</dbReference>
<evidence type="ECO:0000256" key="1">
    <source>
        <dbReference type="SAM" id="MobiDB-lite"/>
    </source>
</evidence>
<evidence type="ECO:0000256" key="2">
    <source>
        <dbReference type="SAM" id="Phobius"/>
    </source>
</evidence>
<evidence type="ECO:0000313" key="4">
    <source>
        <dbReference type="Proteomes" id="UP000693970"/>
    </source>
</evidence>
<keyword evidence="2" id="KW-0472">Membrane</keyword>
<reference evidence="3" key="1">
    <citation type="journal article" date="2021" name="Sci. Rep.">
        <title>Diploid genomic architecture of Nitzschia inconspicua, an elite biomass production diatom.</title>
        <authorList>
            <person name="Oliver A."/>
            <person name="Podell S."/>
            <person name="Pinowska A."/>
            <person name="Traller J.C."/>
            <person name="Smith S.R."/>
            <person name="McClure R."/>
            <person name="Beliaev A."/>
            <person name="Bohutskyi P."/>
            <person name="Hill E.A."/>
            <person name="Rabines A."/>
            <person name="Zheng H."/>
            <person name="Allen L.Z."/>
            <person name="Kuo A."/>
            <person name="Grigoriev I.V."/>
            <person name="Allen A.E."/>
            <person name="Hazlebeck D."/>
            <person name="Allen E.E."/>
        </authorList>
    </citation>
    <scope>NUCLEOTIDE SEQUENCE</scope>
    <source>
        <strain evidence="3">Hildebrandi</strain>
    </source>
</reference>
<dbReference type="Proteomes" id="UP000693970">
    <property type="component" value="Unassembled WGS sequence"/>
</dbReference>
<proteinExistence type="predicted"/>
<reference evidence="3" key="2">
    <citation type="submission" date="2021-04" db="EMBL/GenBank/DDBJ databases">
        <authorList>
            <person name="Podell S."/>
        </authorList>
    </citation>
    <scope>NUCLEOTIDE SEQUENCE</scope>
    <source>
        <strain evidence="3">Hildebrandi</strain>
    </source>
</reference>
<comment type="caution">
    <text evidence="3">The sequence shown here is derived from an EMBL/GenBank/DDBJ whole genome shotgun (WGS) entry which is preliminary data.</text>
</comment>
<gene>
    <name evidence="3" type="ORF">IV203_003240</name>
</gene>
<sequence>MSSAVVVPASAENRHYIIHHSTNTLLSSVEGRESLRRLHQTQRQTVATESVGDTLLKGENDRGESIRSSEKETEEDRIPALLSKEESIDSSSSSRNSGSKTALSSVLSIVVVAVVAALVVVFWGLVIHRKHEIERWNEYRTHQLLAAQDEAFDLSCLTEEEDGWDMELSIH</sequence>
<dbReference type="AlphaFoldDB" id="A0A9K3L1G2"/>
<accession>A0A9K3L1G2</accession>
<keyword evidence="4" id="KW-1185">Reference proteome</keyword>
<organism evidence="3 4">
    <name type="scientific">Nitzschia inconspicua</name>
    <dbReference type="NCBI Taxonomy" id="303405"/>
    <lineage>
        <taxon>Eukaryota</taxon>
        <taxon>Sar</taxon>
        <taxon>Stramenopiles</taxon>
        <taxon>Ochrophyta</taxon>
        <taxon>Bacillariophyta</taxon>
        <taxon>Bacillariophyceae</taxon>
        <taxon>Bacillariophycidae</taxon>
        <taxon>Bacillariales</taxon>
        <taxon>Bacillariaceae</taxon>
        <taxon>Nitzschia</taxon>
    </lineage>
</organism>
<keyword evidence="2" id="KW-0812">Transmembrane</keyword>
<evidence type="ECO:0000313" key="3">
    <source>
        <dbReference type="EMBL" id="KAG7353885.1"/>
    </source>
</evidence>
<feature type="compositionally biased region" description="Low complexity" evidence="1">
    <location>
        <begin position="89"/>
        <end position="99"/>
    </location>
</feature>